<name>A0A2S6C2V7_9PEZI</name>
<dbReference type="InterPro" id="IPR011333">
    <property type="entry name" value="SKP1/BTB/POZ_sf"/>
</dbReference>
<organism evidence="1 2">
    <name type="scientific">Cercospora berteroae</name>
    <dbReference type="NCBI Taxonomy" id="357750"/>
    <lineage>
        <taxon>Eukaryota</taxon>
        <taxon>Fungi</taxon>
        <taxon>Dikarya</taxon>
        <taxon>Ascomycota</taxon>
        <taxon>Pezizomycotina</taxon>
        <taxon>Dothideomycetes</taxon>
        <taxon>Dothideomycetidae</taxon>
        <taxon>Mycosphaerellales</taxon>
        <taxon>Mycosphaerellaceae</taxon>
        <taxon>Cercospora</taxon>
    </lineage>
</organism>
<dbReference type="STRING" id="357750.A0A2S6C2V7"/>
<proteinExistence type="predicted"/>
<accession>A0A2S6C2V7</accession>
<evidence type="ECO:0000313" key="1">
    <source>
        <dbReference type="EMBL" id="PPJ54059.1"/>
    </source>
</evidence>
<keyword evidence="2" id="KW-1185">Reference proteome</keyword>
<dbReference type="AlphaFoldDB" id="A0A2S6C2V7"/>
<dbReference type="Gene3D" id="3.30.710.10">
    <property type="entry name" value="Potassium Channel Kv1.1, Chain A"/>
    <property type="match status" value="1"/>
</dbReference>
<evidence type="ECO:0000313" key="2">
    <source>
        <dbReference type="Proteomes" id="UP000237631"/>
    </source>
</evidence>
<comment type="caution">
    <text evidence="1">The sequence shown here is derived from an EMBL/GenBank/DDBJ whole genome shotgun (WGS) entry which is preliminary data.</text>
</comment>
<sequence length="152" mass="17306">MPPVKLEREDITAEGDLIVVVSNQLELRVQSQFLTMLSPAFRAMLGPEWLREQSLLFISAARPGRLSLPDDNTEPMKLFFLVLHNQNDRLPSLPEPESLLDLAKVAEKYRCLPATKIAFTLWFTKVSILHTQYEHLAAAYIVDDPGYFDSFS</sequence>
<reference evidence="2" key="1">
    <citation type="journal article" date="2017" name="bioRxiv">
        <title>Conservation of a gene cluster reveals novel cercosporin biosynthetic mechanisms and extends production to the genus Colletotrichum.</title>
        <authorList>
            <person name="de Jonge R."/>
            <person name="Ebert M.K."/>
            <person name="Huitt-Roehl C.R."/>
            <person name="Pal P."/>
            <person name="Suttle J.C."/>
            <person name="Spanner R.E."/>
            <person name="Neubauer J.D."/>
            <person name="Jurick W.M.II."/>
            <person name="Stott K.A."/>
            <person name="Secor G.A."/>
            <person name="Thomma B.P.H.J."/>
            <person name="Van de Peer Y."/>
            <person name="Townsend C.A."/>
            <person name="Bolton M.D."/>
        </authorList>
    </citation>
    <scope>NUCLEOTIDE SEQUENCE [LARGE SCALE GENOMIC DNA]</scope>
    <source>
        <strain evidence="2">CBS538.71</strain>
    </source>
</reference>
<protein>
    <recommendedName>
        <fullName evidence="3">BTB domain-containing protein</fullName>
    </recommendedName>
</protein>
<dbReference type="EMBL" id="PNEN01000571">
    <property type="protein sequence ID" value="PPJ54059.1"/>
    <property type="molecule type" value="Genomic_DNA"/>
</dbReference>
<dbReference type="OrthoDB" id="3633414at2759"/>
<evidence type="ECO:0008006" key="3">
    <source>
        <dbReference type="Google" id="ProtNLM"/>
    </source>
</evidence>
<dbReference type="Proteomes" id="UP000237631">
    <property type="component" value="Unassembled WGS sequence"/>
</dbReference>
<gene>
    <name evidence="1" type="ORF">CBER1_06313</name>
</gene>